<gene>
    <name evidence="1" type="ORF">F511_45410</name>
</gene>
<accession>A0A2Z7A3A3</accession>
<dbReference type="Proteomes" id="UP000250235">
    <property type="component" value="Unassembled WGS sequence"/>
</dbReference>
<dbReference type="AlphaFoldDB" id="A0A2Z7A3A3"/>
<reference evidence="1 2" key="1">
    <citation type="journal article" date="2015" name="Proc. Natl. Acad. Sci. U.S.A.">
        <title>The resurrection genome of Boea hygrometrica: A blueprint for survival of dehydration.</title>
        <authorList>
            <person name="Xiao L."/>
            <person name="Yang G."/>
            <person name="Zhang L."/>
            <person name="Yang X."/>
            <person name="Zhao S."/>
            <person name="Ji Z."/>
            <person name="Zhou Q."/>
            <person name="Hu M."/>
            <person name="Wang Y."/>
            <person name="Chen M."/>
            <person name="Xu Y."/>
            <person name="Jin H."/>
            <person name="Xiao X."/>
            <person name="Hu G."/>
            <person name="Bao F."/>
            <person name="Hu Y."/>
            <person name="Wan P."/>
            <person name="Li L."/>
            <person name="Deng X."/>
            <person name="Kuang T."/>
            <person name="Xiang C."/>
            <person name="Zhu J.K."/>
            <person name="Oliver M.J."/>
            <person name="He Y."/>
        </authorList>
    </citation>
    <scope>NUCLEOTIDE SEQUENCE [LARGE SCALE GENOMIC DNA]</scope>
    <source>
        <strain evidence="2">cv. XS01</strain>
    </source>
</reference>
<proteinExistence type="predicted"/>
<protein>
    <submittedName>
        <fullName evidence="1">Uncharacterized protein</fullName>
    </submittedName>
</protein>
<evidence type="ECO:0000313" key="1">
    <source>
        <dbReference type="EMBL" id="KZV07106.1"/>
    </source>
</evidence>
<keyword evidence="2" id="KW-1185">Reference proteome</keyword>
<organism evidence="1 2">
    <name type="scientific">Dorcoceras hygrometricum</name>
    <dbReference type="NCBI Taxonomy" id="472368"/>
    <lineage>
        <taxon>Eukaryota</taxon>
        <taxon>Viridiplantae</taxon>
        <taxon>Streptophyta</taxon>
        <taxon>Embryophyta</taxon>
        <taxon>Tracheophyta</taxon>
        <taxon>Spermatophyta</taxon>
        <taxon>Magnoliopsida</taxon>
        <taxon>eudicotyledons</taxon>
        <taxon>Gunneridae</taxon>
        <taxon>Pentapetalae</taxon>
        <taxon>asterids</taxon>
        <taxon>lamiids</taxon>
        <taxon>Lamiales</taxon>
        <taxon>Gesneriaceae</taxon>
        <taxon>Didymocarpoideae</taxon>
        <taxon>Trichosporeae</taxon>
        <taxon>Loxocarpinae</taxon>
        <taxon>Dorcoceras</taxon>
    </lineage>
</organism>
<name>A0A2Z7A3A3_9LAMI</name>
<sequence length="103" mass="10651">MARWWSPRTAAASAGRAPLVAGRCDAAGMLSCDDRLMCAATGRALVARGGRTSLLEWATLGAAWSTPVARSLRNVARAAAARFVVAAPPAGRCSGDVVTTDFF</sequence>
<dbReference type="EMBL" id="KV043071">
    <property type="protein sequence ID" value="KZV07106.1"/>
    <property type="molecule type" value="Genomic_DNA"/>
</dbReference>
<evidence type="ECO:0000313" key="2">
    <source>
        <dbReference type="Proteomes" id="UP000250235"/>
    </source>
</evidence>